<dbReference type="EMBL" id="JASZZN010000014">
    <property type="protein sequence ID" value="MDM4017512.1"/>
    <property type="molecule type" value="Genomic_DNA"/>
</dbReference>
<accession>A0ABT7PLY7</accession>
<dbReference type="SUPFAM" id="SSF49899">
    <property type="entry name" value="Concanavalin A-like lectins/glucanases"/>
    <property type="match status" value="1"/>
</dbReference>
<gene>
    <name evidence="7" type="ORF">QTN89_18835</name>
</gene>
<dbReference type="PROSITE" id="PS51007">
    <property type="entry name" value="CYTC"/>
    <property type="match status" value="1"/>
</dbReference>
<protein>
    <submittedName>
        <fullName evidence="7">DUF1553 domain-containing protein</fullName>
    </submittedName>
</protein>
<comment type="caution">
    <text evidence="7">The sequence shown here is derived from an EMBL/GenBank/DDBJ whole genome shotgun (WGS) entry which is preliminary data.</text>
</comment>
<dbReference type="Pfam" id="PF07583">
    <property type="entry name" value="PSCyt2"/>
    <property type="match status" value="1"/>
</dbReference>
<dbReference type="InterPro" id="IPR011429">
    <property type="entry name" value="Cyt_c_Planctomycete-type"/>
</dbReference>
<dbReference type="Gene3D" id="2.60.120.200">
    <property type="match status" value="1"/>
</dbReference>
<dbReference type="Pfam" id="PF07587">
    <property type="entry name" value="PSD1"/>
    <property type="match status" value="1"/>
</dbReference>
<name>A0ABT7PLY7_9BACT</name>
<keyword evidence="1 4" id="KW-0349">Heme</keyword>
<feature type="compositionally biased region" description="Basic and acidic residues" evidence="5">
    <location>
        <begin position="367"/>
        <end position="376"/>
    </location>
</feature>
<dbReference type="Gene3D" id="1.10.760.10">
    <property type="entry name" value="Cytochrome c-like domain"/>
    <property type="match status" value="1"/>
</dbReference>
<evidence type="ECO:0000259" key="6">
    <source>
        <dbReference type="PROSITE" id="PS51007"/>
    </source>
</evidence>
<evidence type="ECO:0000313" key="8">
    <source>
        <dbReference type="Proteomes" id="UP001239462"/>
    </source>
</evidence>
<dbReference type="InterPro" id="IPR036909">
    <property type="entry name" value="Cyt_c-like_dom_sf"/>
</dbReference>
<organism evidence="7 8">
    <name type="scientific">Roseiconus lacunae</name>
    <dbReference type="NCBI Taxonomy" id="2605694"/>
    <lineage>
        <taxon>Bacteria</taxon>
        <taxon>Pseudomonadati</taxon>
        <taxon>Planctomycetota</taxon>
        <taxon>Planctomycetia</taxon>
        <taxon>Pirellulales</taxon>
        <taxon>Pirellulaceae</taxon>
        <taxon>Roseiconus</taxon>
    </lineage>
</organism>
<keyword evidence="3 4" id="KW-0408">Iron</keyword>
<proteinExistence type="predicted"/>
<dbReference type="InterPro" id="IPR009056">
    <property type="entry name" value="Cyt_c-like_dom"/>
</dbReference>
<dbReference type="PANTHER" id="PTHR35889:SF3">
    <property type="entry name" value="F-BOX DOMAIN-CONTAINING PROTEIN"/>
    <property type="match status" value="1"/>
</dbReference>
<reference evidence="7 8" key="1">
    <citation type="submission" date="2023-06" db="EMBL/GenBank/DDBJ databases">
        <title>Roseiconus lacunae JC819 isolated from Gulf of Mannar region, Tamil Nadu.</title>
        <authorList>
            <person name="Pk S."/>
            <person name="Ch S."/>
            <person name="Ch V.R."/>
        </authorList>
    </citation>
    <scope>NUCLEOTIDE SEQUENCE [LARGE SCALE GENOMIC DNA]</scope>
    <source>
        <strain evidence="7 8">JC819</strain>
    </source>
</reference>
<keyword evidence="2 4" id="KW-0479">Metal-binding</keyword>
<evidence type="ECO:0000313" key="7">
    <source>
        <dbReference type="EMBL" id="MDM4017512.1"/>
    </source>
</evidence>
<keyword evidence="8" id="KW-1185">Reference proteome</keyword>
<dbReference type="RefSeq" id="WP_289164985.1">
    <property type="nucleotide sequence ID" value="NZ_JASZZN010000014.1"/>
</dbReference>
<dbReference type="InterPro" id="IPR022655">
    <property type="entry name" value="DUF1553"/>
</dbReference>
<evidence type="ECO:0000256" key="1">
    <source>
        <dbReference type="ARBA" id="ARBA00022617"/>
    </source>
</evidence>
<dbReference type="InterPro" id="IPR011444">
    <property type="entry name" value="DUF1549"/>
</dbReference>
<dbReference type="Pfam" id="PF07635">
    <property type="entry name" value="PSCyt1"/>
    <property type="match status" value="1"/>
</dbReference>
<dbReference type="SUPFAM" id="SSF46626">
    <property type="entry name" value="Cytochrome c"/>
    <property type="match status" value="1"/>
</dbReference>
<evidence type="ECO:0000256" key="2">
    <source>
        <dbReference type="ARBA" id="ARBA00022723"/>
    </source>
</evidence>
<dbReference type="InterPro" id="IPR013320">
    <property type="entry name" value="ConA-like_dom_sf"/>
</dbReference>
<evidence type="ECO:0000256" key="3">
    <source>
        <dbReference type="ARBA" id="ARBA00023004"/>
    </source>
</evidence>
<feature type="region of interest" description="Disordered" evidence="5">
    <location>
        <begin position="367"/>
        <end position="396"/>
    </location>
</feature>
<dbReference type="PANTHER" id="PTHR35889">
    <property type="entry name" value="CYCLOINULO-OLIGOSACCHARIDE FRUCTANOTRANSFERASE-RELATED"/>
    <property type="match status" value="1"/>
</dbReference>
<feature type="domain" description="Cytochrome c" evidence="6">
    <location>
        <begin position="545"/>
        <end position="639"/>
    </location>
</feature>
<dbReference type="Proteomes" id="UP001239462">
    <property type="component" value="Unassembled WGS sequence"/>
</dbReference>
<evidence type="ECO:0000256" key="4">
    <source>
        <dbReference type="PROSITE-ProRule" id="PRU00433"/>
    </source>
</evidence>
<dbReference type="Pfam" id="PF13385">
    <property type="entry name" value="Laminin_G_3"/>
    <property type="match status" value="1"/>
</dbReference>
<evidence type="ECO:0000256" key="5">
    <source>
        <dbReference type="SAM" id="MobiDB-lite"/>
    </source>
</evidence>
<sequence length="1228" mass="137037">MPSTAATVLIALIMQLGNEPVVRWNFDAKDPQHPFAEKLQQKGNVYRDIAGPRPPEFPEMSPENTAAQVDANAYLSLPDPGTNSPFDFSNGDEITIEAWVNPTQAAEGQPLYVIGKGRTGRPGFGRDNQNWALRIVSRKGEAHLSFLFATPPSSGDRHWHRWTTTKSFPVGTGWHHVAVAYRFGAPDTVRGWINGQATDGRWDMGGATKESPIVDDDEIRVGSRFIGRLDDVAIHRQVLTDEIMRSRFRRIGKRRVIEPQPEVMPEIASVADNQVVVQVCELMPSDERWLNEGERWPDEAIRFESSSFLLPRLPLHYDEVGVRDAWKAPLLLRMIGDVDLQPGQQQFLIRARGQSRLWVDGKLVARTDASNRKPPDGEEPVAPLPKPPIAGTRPHRYGQQESIGQVMIEAAGEDSDEPIKRCRVVFEVIVGGNARRTETGEICVAVLSPDGNRYSILAPASERVPLTDAAIKPELRSIESALADFDDQRRRDAMNSVQAYWDHRHRSARQWVSEQSAQPVVPDGTHPVDYFIESKIQAAIETASGENAERAAAFHEDVLPLLREQCFRCHGEKSQGGLKLDSRDAALAAGDSEVPAVVPGNSDASELIARVVSGDMPPTENGLSDRQIETLKRWIDQGAAWPAPPIAPEQVSLAPTLDDAAYLRRLSLDTIGVLPGSDEVRSFIEDSSPSKRTNLAEKLLRDDRFADHWISFWLDRLAENPSLLNASLNSTGPFRWFLYDSLRDNKAIDRMATELVMLRGGAAEGGSAGFGLAGENDSPMAAKGHIVASAFLGIELQCARCHDSPYHSTTQEDLYSLAAMFSRKPVKVPATSRVPDAFFDDQKGRQSLIEVTLPVGQAVEPTWPFADITGVSDGPDVDSLVRESNDSRERLAVLLTAPQNHRFPKVIVNHVWKRLIGTGFVEPVHDWEGQQASHSELLEWLARDFVAHDYDFRHLVQQIVSSKLYQRKAVGENAEATPELRFFAAPDRRRMSAEQIVDCLHVATGQSINVEELTFVHDGRRSLGARQTLGIPRRAWMFGDLKNERDRPSLSLPRARAVADVLEAFGWTGSRQRPIHERDLEPNVLQPGVLANGTLSVSLTRAAHQSSLADLACEAASADELVETLFLRFLTRLPTEQEREVFGRALSDRFEQRQRPGDQVKSIETPPRLPQVDWFNHLRPRANEIQLEIEQRVQAGPPADPRLDPLWREVYEDVVWSLINHSEFVWMP</sequence>